<dbReference type="RefSeq" id="WP_238585248.1">
    <property type="nucleotide sequence ID" value="NZ_CP017111.1"/>
</dbReference>
<dbReference type="PATRIC" id="fig|1193502.14.peg.2633"/>
<dbReference type="Pfam" id="PF13847">
    <property type="entry name" value="Methyltransf_31"/>
    <property type="match status" value="1"/>
</dbReference>
<accession>A0A1D7TMY4</accession>
<evidence type="ECO:0000313" key="2">
    <source>
        <dbReference type="EMBL" id="AOO66359.1"/>
    </source>
</evidence>
<organism evidence="2 3">
    <name type="scientific">Sulfurospirillum halorespirans DSM 13726</name>
    <dbReference type="NCBI Taxonomy" id="1193502"/>
    <lineage>
        <taxon>Bacteria</taxon>
        <taxon>Pseudomonadati</taxon>
        <taxon>Campylobacterota</taxon>
        <taxon>Epsilonproteobacteria</taxon>
        <taxon>Campylobacterales</taxon>
        <taxon>Sulfurospirillaceae</taxon>
        <taxon>Sulfurospirillum</taxon>
    </lineage>
</organism>
<dbReference type="STRING" id="1193502.SHALO_2600"/>
<keyword evidence="2" id="KW-0808">Transferase</keyword>
<dbReference type="KEGG" id="shal:SHALO_2600"/>
<dbReference type="Gene3D" id="3.40.50.150">
    <property type="entry name" value="Vaccinia Virus protein VP39"/>
    <property type="match status" value="1"/>
</dbReference>
<evidence type="ECO:0000259" key="1">
    <source>
        <dbReference type="Pfam" id="PF13847"/>
    </source>
</evidence>
<dbReference type="AlphaFoldDB" id="A0A1D7TMY4"/>
<sequence length="278" mass="31952">MMKGLVNWELLHRNRFAMQGDPKTPGIDWNTITEMYDGMAKLEKAFTQKQVDAMMITKDDTVVDIGCGPGRLTVPMAKKAKSVTCVDAYEKMLERCMHNAKHEGLDNVTPLFQSWLDEDAVSKIGKHDIAIASRSVGMFDLIKLNQLATKYVFVMSFANAPSLREIQLDFLEGISDIPAPKPRPDARMFDYNVTFNMIYDMGANPSVVVLDDGFERFYTTKEDAYEDLRFLGTILPEHEERYRANVDRYLDVLEDGRIHLLRTTKTYVMWWKPCEIKL</sequence>
<dbReference type="EMBL" id="CP017111">
    <property type="protein sequence ID" value="AOO66359.1"/>
    <property type="molecule type" value="Genomic_DNA"/>
</dbReference>
<evidence type="ECO:0000313" key="3">
    <source>
        <dbReference type="Proteomes" id="UP000094609"/>
    </source>
</evidence>
<keyword evidence="2" id="KW-0489">Methyltransferase</keyword>
<dbReference type="SUPFAM" id="SSF53335">
    <property type="entry name" value="S-adenosyl-L-methionine-dependent methyltransferases"/>
    <property type="match status" value="1"/>
</dbReference>
<protein>
    <submittedName>
        <fullName evidence="2">Putative SAM-dependent methyltransferase</fullName>
    </submittedName>
</protein>
<reference evidence="3" key="1">
    <citation type="submission" date="2016-08" db="EMBL/GenBank/DDBJ databases">
        <title>Complete genome sequence of the organohalide-respiring Epsilonproteobacterium Sulfurospirillum halorespirans.</title>
        <authorList>
            <person name="Goris T."/>
            <person name="Zimmermann J."/>
            <person name="Schenz B."/>
            <person name="Lemos M."/>
            <person name="Hackermueller J."/>
            <person name="Diekert G."/>
        </authorList>
    </citation>
    <scope>NUCLEOTIDE SEQUENCE [LARGE SCALE GENOMIC DNA]</scope>
    <source>
        <strain>DSM 13726</strain>
        <strain evidence="3">PCE-M2</strain>
    </source>
</reference>
<feature type="domain" description="Methyltransferase" evidence="1">
    <location>
        <begin position="57"/>
        <end position="134"/>
    </location>
</feature>
<dbReference type="Proteomes" id="UP000094609">
    <property type="component" value="Chromosome"/>
</dbReference>
<name>A0A1D7TMY4_9BACT</name>
<dbReference type="InterPro" id="IPR029063">
    <property type="entry name" value="SAM-dependent_MTases_sf"/>
</dbReference>
<dbReference type="CDD" id="cd02440">
    <property type="entry name" value="AdoMet_MTases"/>
    <property type="match status" value="1"/>
</dbReference>
<dbReference type="GO" id="GO:0032259">
    <property type="term" value="P:methylation"/>
    <property type="evidence" value="ECO:0007669"/>
    <property type="project" value="UniProtKB-KW"/>
</dbReference>
<dbReference type="InterPro" id="IPR025714">
    <property type="entry name" value="Methyltranfer_dom"/>
</dbReference>
<gene>
    <name evidence="2" type="ORF">SHALO_2600</name>
</gene>
<keyword evidence="3" id="KW-1185">Reference proteome</keyword>
<proteinExistence type="predicted"/>
<dbReference type="GO" id="GO:0008168">
    <property type="term" value="F:methyltransferase activity"/>
    <property type="evidence" value="ECO:0007669"/>
    <property type="project" value="UniProtKB-KW"/>
</dbReference>